<keyword evidence="3" id="KW-0670">Pyruvate</keyword>
<feature type="compositionally biased region" description="Basic and acidic residues" evidence="2">
    <location>
        <begin position="139"/>
        <end position="162"/>
    </location>
</feature>
<evidence type="ECO:0000256" key="2">
    <source>
        <dbReference type="SAM" id="MobiDB-lite"/>
    </source>
</evidence>
<protein>
    <submittedName>
        <fullName evidence="3">Phosphoenolpyruvate carboxylase, housekeeping isozyme-like</fullName>
    </submittedName>
</protein>
<feature type="compositionally biased region" description="Acidic residues" evidence="2">
    <location>
        <begin position="163"/>
        <end position="179"/>
    </location>
</feature>
<keyword evidence="1" id="KW-0175">Coiled coil</keyword>
<feature type="compositionally biased region" description="Basic and acidic residues" evidence="2">
    <location>
        <begin position="1"/>
        <end position="11"/>
    </location>
</feature>
<evidence type="ECO:0000313" key="3">
    <source>
        <dbReference type="EMBL" id="KZV38703.1"/>
    </source>
</evidence>
<proteinExistence type="predicted"/>
<evidence type="ECO:0000256" key="1">
    <source>
        <dbReference type="SAM" id="Coils"/>
    </source>
</evidence>
<sequence length="190" mass="21436">MGKAEMLRVLEETQEAVVPPKKVAKKRKDSTPADKEARRQRNNGAITSRAGPEPWLGDVRAQDKKAAEAMQEALRAQLVTERADRATEEEAMRVELEAVLDEKAAVEVELEETKARAAEEAKRMRDKVANTWAREKEFRANGYSEEEHPAPFLDVKKALREMPEDDEEAKEEEVEEDASGNEATPPRSPR</sequence>
<accession>A0A2Z7BVS7</accession>
<dbReference type="AlphaFoldDB" id="A0A2Z7BVS7"/>
<keyword evidence="4" id="KW-1185">Reference proteome</keyword>
<feature type="region of interest" description="Disordered" evidence="2">
    <location>
        <begin position="139"/>
        <end position="190"/>
    </location>
</feature>
<feature type="coiled-coil region" evidence="1">
    <location>
        <begin position="96"/>
        <end position="127"/>
    </location>
</feature>
<name>A0A2Z7BVS7_9LAMI</name>
<reference evidence="3 4" key="1">
    <citation type="journal article" date="2015" name="Proc. Natl. Acad. Sci. U.S.A.">
        <title>The resurrection genome of Boea hygrometrica: A blueprint for survival of dehydration.</title>
        <authorList>
            <person name="Xiao L."/>
            <person name="Yang G."/>
            <person name="Zhang L."/>
            <person name="Yang X."/>
            <person name="Zhao S."/>
            <person name="Ji Z."/>
            <person name="Zhou Q."/>
            <person name="Hu M."/>
            <person name="Wang Y."/>
            <person name="Chen M."/>
            <person name="Xu Y."/>
            <person name="Jin H."/>
            <person name="Xiao X."/>
            <person name="Hu G."/>
            <person name="Bao F."/>
            <person name="Hu Y."/>
            <person name="Wan P."/>
            <person name="Li L."/>
            <person name="Deng X."/>
            <person name="Kuang T."/>
            <person name="Xiang C."/>
            <person name="Zhu J.K."/>
            <person name="Oliver M.J."/>
            <person name="He Y."/>
        </authorList>
    </citation>
    <scope>NUCLEOTIDE SEQUENCE [LARGE SCALE GENOMIC DNA]</scope>
    <source>
        <strain evidence="4">cv. XS01</strain>
    </source>
</reference>
<evidence type="ECO:0000313" key="4">
    <source>
        <dbReference type="Proteomes" id="UP000250235"/>
    </source>
</evidence>
<dbReference type="EMBL" id="KV001749">
    <property type="protein sequence ID" value="KZV38703.1"/>
    <property type="molecule type" value="Genomic_DNA"/>
</dbReference>
<feature type="region of interest" description="Disordered" evidence="2">
    <location>
        <begin position="1"/>
        <end position="56"/>
    </location>
</feature>
<dbReference type="Proteomes" id="UP000250235">
    <property type="component" value="Unassembled WGS sequence"/>
</dbReference>
<feature type="compositionally biased region" description="Basic and acidic residues" evidence="2">
    <location>
        <begin position="29"/>
        <end position="39"/>
    </location>
</feature>
<gene>
    <name evidence="3" type="ORF">F511_32939</name>
</gene>
<organism evidence="3 4">
    <name type="scientific">Dorcoceras hygrometricum</name>
    <dbReference type="NCBI Taxonomy" id="472368"/>
    <lineage>
        <taxon>Eukaryota</taxon>
        <taxon>Viridiplantae</taxon>
        <taxon>Streptophyta</taxon>
        <taxon>Embryophyta</taxon>
        <taxon>Tracheophyta</taxon>
        <taxon>Spermatophyta</taxon>
        <taxon>Magnoliopsida</taxon>
        <taxon>eudicotyledons</taxon>
        <taxon>Gunneridae</taxon>
        <taxon>Pentapetalae</taxon>
        <taxon>asterids</taxon>
        <taxon>lamiids</taxon>
        <taxon>Lamiales</taxon>
        <taxon>Gesneriaceae</taxon>
        <taxon>Didymocarpoideae</taxon>
        <taxon>Trichosporeae</taxon>
        <taxon>Loxocarpinae</taxon>
        <taxon>Dorcoceras</taxon>
    </lineage>
</organism>